<gene>
    <name evidence="1" type="ORF">AVDCRST_MAG79-2853</name>
</gene>
<evidence type="ECO:0000313" key="1">
    <source>
        <dbReference type="EMBL" id="CAA9553070.1"/>
    </source>
</evidence>
<reference evidence="1" key="1">
    <citation type="submission" date="2020-02" db="EMBL/GenBank/DDBJ databases">
        <authorList>
            <person name="Meier V. D."/>
        </authorList>
    </citation>
    <scope>NUCLEOTIDE SEQUENCE</scope>
    <source>
        <strain evidence="1">AVDCRST_MAG79</strain>
    </source>
</reference>
<dbReference type="AlphaFoldDB" id="A0A6J4UK55"/>
<protein>
    <submittedName>
        <fullName evidence="1">Uncharacterized protein</fullName>
    </submittedName>
</protein>
<sequence>MTSTALPSTCFSSIACDVPERQTLGEWRRDRDAARRAERRARRIFRLPTLRPRWCTT</sequence>
<accession>A0A6J4UK55</accession>
<dbReference type="EMBL" id="CADCWC010000448">
    <property type="protein sequence ID" value="CAA9553070.1"/>
    <property type="molecule type" value="Genomic_DNA"/>
</dbReference>
<proteinExistence type="predicted"/>
<organism evidence="1">
    <name type="scientific">uncultured Thermoleophilia bacterium</name>
    <dbReference type="NCBI Taxonomy" id="1497501"/>
    <lineage>
        <taxon>Bacteria</taxon>
        <taxon>Bacillati</taxon>
        <taxon>Actinomycetota</taxon>
        <taxon>Thermoleophilia</taxon>
        <taxon>environmental samples</taxon>
    </lineage>
</organism>
<name>A0A6J4UK55_9ACTN</name>